<comment type="caution">
    <text evidence="1">The sequence shown here is derived from an EMBL/GenBank/DDBJ whole genome shotgun (WGS) entry which is preliminary data.</text>
</comment>
<dbReference type="AlphaFoldDB" id="A0A0K9NKA9"/>
<dbReference type="OrthoDB" id="1895912at2759"/>
<dbReference type="Proteomes" id="UP000036987">
    <property type="component" value="Unassembled WGS sequence"/>
</dbReference>
<gene>
    <name evidence="1" type="ORF">ZOSMA_94G00480</name>
</gene>
<dbReference type="STRING" id="29655.A0A0K9NKA9"/>
<evidence type="ECO:0000313" key="1">
    <source>
        <dbReference type="EMBL" id="KMZ56522.1"/>
    </source>
</evidence>
<dbReference type="EMBL" id="LFYR01002171">
    <property type="protein sequence ID" value="KMZ56522.1"/>
    <property type="molecule type" value="Genomic_DNA"/>
</dbReference>
<protein>
    <recommendedName>
        <fullName evidence="3">Chloroplast thylakoid membrane</fullName>
    </recommendedName>
</protein>
<sequence length="220" mass="24054">MTEITHLIFSTNLLFSTPPPENPATVPVKTIISSRRNASLILLSIASTLIPSTSASAFSVGISGPKEWLKDQKKKSSRFLLAPIQASRGSLQMAYRILKEESGNIDGDEIRKLLNSAARDCVVEERNSVVTFQARTGVEVCTFRLLVNNAASLLDETDPVKMETEIMLDRLIRSFSSLGDSVDSGDLQIASNRDKVEDALKEAMSTLDSFEQGIKDCIGM</sequence>
<proteinExistence type="predicted"/>
<keyword evidence="2" id="KW-1185">Reference proteome</keyword>
<accession>A0A0K9NKA9</accession>
<dbReference type="PANTHER" id="PTHR36398:SF1">
    <property type="entry name" value="PLASMA MEMBRANE FUSION PROTEIN"/>
    <property type="match status" value="1"/>
</dbReference>
<dbReference type="PANTHER" id="PTHR36398">
    <property type="entry name" value="PLASMA MEMBRANE FUSION PROTEIN"/>
    <property type="match status" value="1"/>
</dbReference>
<evidence type="ECO:0000313" key="2">
    <source>
        <dbReference type="Proteomes" id="UP000036987"/>
    </source>
</evidence>
<organism evidence="1 2">
    <name type="scientific">Zostera marina</name>
    <name type="common">Eelgrass</name>
    <dbReference type="NCBI Taxonomy" id="29655"/>
    <lineage>
        <taxon>Eukaryota</taxon>
        <taxon>Viridiplantae</taxon>
        <taxon>Streptophyta</taxon>
        <taxon>Embryophyta</taxon>
        <taxon>Tracheophyta</taxon>
        <taxon>Spermatophyta</taxon>
        <taxon>Magnoliopsida</taxon>
        <taxon>Liliopsida</taxon>
        <taxon>Zosteraceae</taxon>
        <taxon>Zostera</taxon>
    </lineage>
</organism>
<evidence type="ECO:0008006" key="3">
    <source>
        <dbReference type="Google" id="ProtNLM"/>
    </source>
</evidence>
<dbReference type="OMA" id="PMRAIHS"/>
<name>A0A0K9NKA9_ZOSMR</name>
<reference evidence="2" key="1">
    <citation type="journal article" date="2016" name="Nature">
        <title>The genome of the seagrass Zostera marina reveals angiosperm adaptation to the sea.</title>
        <authorList>
            <person name="Olsen J.L."/>
            <person name="Rouze P."/>
            <person name="Verhelst B."/>
            <person name="Lin Y.-C."/>
            <person name="Bayer T."/>
            <person name="Collen J."/>
            <person name="Dattolo E."/>
            <person name="De Paoli E."/>
            <person name="Dittami S."/>
            <person name="Maumus F."/>
            <person name="Michel G."/>
            <person name="Kersting A."/>
            <person name="Lauritano C."/>
            <person name="Lohaus R."/>
            <person name="Toepel M."/>
            <person name="Tonon T."/>
            <person name="Vanneste K."/>
            <person name="Amirebrahimi M."/>
            <person name="Brakel J."/>
            <person name="Bostroem C."/>
            <person name="Chovatia M."/>
            <person name="Grimwood J."/>
            <person name="Jenkins J.W."/>
            <person name="Jueterbock A."/>
            <person name="Mraz A."/>
            <person name="Stam W.T."/>
            <person name="Tice H."/>
            <person name="Bornberg-Bauer E."/>
            <person name="Green P.J."/>
            <person name="Pearson G.A."/>
            <person name="Procaccini G."/>
            <person name="Duarte C.M."/>
            <person name="Schmutz J."/>
            <person name="Reusch T.B.H."/>
            <person name="Van de Peer Y."/>
        </authorList>
    </citation>
    <scope>NUCLEOTIDE SEQUENCE [LARGE SCALE GENOMIC DNA]</scope>
    <source>
        <strain evidence="2">cv. Finnish</strain>
    </source>
</reference>